<dbReference type="SUPFAM" id="SSF100950">
    <property type="entry name" value="NagB/RpiA/CoA transferase-like"/>
    <property type="match status" value="1"/>
</dbReference>
<comment type="similarity">
    <text evidence="1 4">Belongs to the 5-formyltetrahydrofolate cyclo-ligase family.</text>
</comment>
<evidence type="ECO:0000256" key="3">
    <source>
        <dbReference type="ARBA" id="ARBA00022840"/>
    </source>
</evidence>
<comment type="cofactor">
    <cofactor evidence="4">
        <name>Mg(2+)</name>
        <dbReference type="ChEBI" id="CHEBI:18420"/>
    </cofactor>
</comment>
<dbReference type="PANTHER" id="PTHR23407:SF1">
    <property type="entry name" value="5-FORMYLTETRAHYDROFOLATE CYCLO-LIGASE"/>
    <property type="match status" value="1"/>
</dbReference>
<organism evidence="5 6">
    <name type="scientific">Geomicrobium sediminis</name>
    <dbReference type="NCBI Taxonomy" id="1347788"/>
    <lineage>
        <taxon>Bacteria</taxon>
        <taxon>Bacillati</taxon>
        <taxon>Bacillota</taxon>
        <taxon>Bacilli</taxon>
        <taxon>Bacillales</taxon>
        <taxon>Geomicrobium</taxon>
    </lineage>
</organism>
<reference evidence="5 6" key="1">
    <citation type="submission" date="2021-01" db="EMBL/GenBank/DDBJ databases">
        <title>Genomic Encyclopedia of Type Strains, Phase IV (KMG-IV): sequencing the most valuable type-strain genomes for metagenomic binning, comparative biology and taxonomic classification.</title>
        <authorList>
            <person name="Goeker M."/>
        </authorList>
    </citation>
    <scope>NUCLEOTIDE SEQUENCE [LARGE SCALE GENOMIC DNA]</scope>
    <source>
        <strain evidence="5 6">DSM 25540</strain>
    </source>
</reference>
<keyword evidence="5" id="KW-0436">Ligase</keyword>
<evidence type="ECO:0000256" key="4">
    <source>
        <dbReference type="RuleBase" id="RU361279"/>
    </source>
</evidence>
<evidence type="ECO:0000313" key="5">
    <source>
        <dbReference type="EMBL" id="MBM7633715.1"/>
    </source>
</evidence>
<dbReference type="InterPro" id="IPR024185">
    <property type="entry name" value="FTHF_cligase-like_sf"/>
</dbReference>
<dbReference type="GO" id="GO:0030272">
    <property type="term" value="F:5-formyltetrahydrofolate cyclo-ligase activity"/>
    <property type="evidence" value="ECO:0007669"/>
    <property type="project" value="UniProtKB-EC"/>
</dbReference>
<dbReference type="PIRSF" id="PIRSF006806">
    <property type="entry name" value="FTHF_cligase"/>
    <property type="match status" value="1"/>
</dbReference>
<proteinExistence type="inferred from homology"/>
<keyword evidence="4" id="KW-0479">Metal-binding</keyword>
<evidence type="ECO:0000256" key="2">
    <source>
        <dbReference type="ARBA" id="ARBA00022741"/>
    </source>
</evidence>
<dbReference type="EMBL" id="JAFBEC010000008">
    <property type="protein sequence ID" value="MBM7633715.1"/>
    <property type="molecule type" value="Genomic_DNA"/>
</dbReference>
<keyword evidence="3 4" id="KW-0067">ATP-binding</keyword>
<keyword evidence="2 4" id="KW-0547">Nucleotide-binding</keyword>
<sequence length="187" mass="21264">MNEKEILRKSILNALKTMTDDELEQRAEPLYERFMKQPIIQDAKTVALTISMAHELPTRPLIEKLWSLSKTIVVPRVTCSKARLMDFYILSSFENLVTSSFGVLEPDPTTAKQIDKALIDVAVVPGVAFNNKGYRIGYGGGYYDTFLEEYPSIATISLLYDFQLQQKVHEEPHDQRVDHLIIEGDKG</sequence>
<dbReference type="Pfam" id="PF01812">
    <property type="entry name" value="5-FTHF_cyc-lig"/>
    <property type="match status" value="1"/>
</dbReference>
<keyword evidence="4" id="KW-0460">Magnesium</keyword>
<gene>
    <name evidence="5" type="ORF">JOD17_002811</name>
</gene>
<evidence type="ECO:0000256" key="1">
    <source>
        <dbReference type="ARBA" id="ARBA00010638"/>
    </source>
</evidence>
<comment type="caution">
    <text evidence="5">The sequence shown here is derived from an EMBL/GenBank/DDBJ whole genome shotgun (WGS) entry which is preliminary data.</text>
</comment>
<accession>A0ABS2PF75</accession>
<evidence type="ECO:0000313" key="6">
    <source>
        <dbReference type="Proteomes" id="UP000741863"/>
    </source>
</evidence>
<comment type="catalytic activity">
    <reaction evidence="4">
        <text>(6S)-5-formyl-5,6,7,8-tetrahydrofolate + ATP = (6R)-5,10-methenyltetrahydrofolate + ADP + phosphate</text>
        <dbReference type="Rhea" id="RHEA:10488"/>
        <dbReference type="ChEBI" id="CHEBI:30616"/>
        <dbReference type="ChEBI" id="CHEBI:43474"/>
        <dbReference type="ChEBI" id="CHEBI:57455"/>
        <dbReference type="ChEBI" id="CHEBI:57457"/>
        <dbReference type="ChEBI" id="CHEBI:456216"/>
        <dbReference type="EC" id="6.3.3.2"/>
    </reaction>
</comment>
<dbReference type="InterPro" id="IPR002698">
    <property type="entry name" value="FTHF_cligase"/>
</dbReference>
<dbReference type="Proteomes" id="UP000741863">
    <property type="component" value="Unassembled WGS sequence"/>
</dbReference>
<dbReference type="Gene3D" id="3.40.50.10420">
    <property type="entry name" value="NagB/RpiA/CoA transferase-like"/>
    <property type="match status" value="1"/>
</dbReference>
<keyword evidence="6" id="KW-1185">Reference proteome</keyword>
<dbReference type="EC" id="6.3.3.2" evidence="4"/>
<name>A0ABS2PF75_9BACL</name>
<dbReference type="NCBIfam" id="TIGR02727">
    <property type="entry name" value="MTHFS_bact"/>
    <property type="match status" value="1"/>
</dbReference>
<protein>
    <recommendedName>
        <fullName evidence="4">5-formyltetrahydrofolate cyclo-ligase</fullName>
        <ecNumber evidence="4">6.3.3.2</ecNumber>
    </recommendedName>
</protein>
<dbReference type="InterPro" id="IPR037171">
    <property type="entry name" value="NagB/RpiA_transferase-like"/>
</dbReference>
<dbReference type="PANTHER" id="PTHR23407">
    <property type="entry name" value="ATPASE INHIBITOR/5-FORMYLTETRAHYDROFOLATE CYCLO-LIGASE"/>
    <property type="match status" value="1"/>
</dbReference>
<dbReference type="RefSeq" id="WP_204698427.1">
    <property type="nucleotide sequence ID" value="NZ_JAFBEC010000008.1"/>
</dbReference>